<reference evidence="3 4" key="1">
    <citation type="submission" date="2019-02" db="EMBL/GenBank/DDBJ databases">
        <title>Deep-cultivation of Planctomycetes and their phenomic and genomic characterization uncovers novel biology.</title>
        <authorList>
            <person name="Wiegand S."/>
            <person name="Jogler M."/>
            <person name="Boedeker C."/>
            <person name="Pinto D."/>
            <person name="Vollmers J."/>
            <person name="Rivas-Marin E."/>
            <person name="Kohn T."/>
            <person name="Peeters S.H."/>
            <person name="Heuer A."/>
            <person name="Rast P."/>
            <person name="Oberbeckmann S."/>
            <person name="Bunk B."/>
            <person name="Jeske O."/>
            <person name="Meyerdierks A."/>
            <person name="Storesund J.E."/>
            <person name="Kallscheuer N."/>
            <person name="Luecker S."/>
            <person name="Lage O.M."/>
            <person name="Pohl T."/>
            <person name="Merkel B.J."/>
            <person name="Hornburger P."/>
            <person name="Mueller R.-W."/>
            <person name="Bruemmer F."/>
            <person name="Labrenz M."/>
            <person name="Spormann A.M."/>
            <person name="Op den Camp H."/>
            <person name="Overmann J."/>
            <person name="Amann R."/>
            <person name="Jetten M.S.M."/>
            <person name="Mascher T."/>
            <person name="Medema M.H."/>
            <person name="Devos D.P."/>
            <person name="Kaster A.-K."/>
            <person name="Ovreas L."/>
            <person name="Rohde M."/>
            <person name="Galperin M.Y."/>
            <person name="Jogler C."/>
        </authorList>
    </citation>
    <scope>NUCLEOTIDE SEQUENCE [LARGE SCALE GENOMIC DNA]</scope>
    <source>
        <strain evidence="3 4">ETA_A1</strain>
    </source>
</reference>
<gene>
    <name evidence="3" type="ORF">ETAA1_40570</name>
</gene>
<name>A0A517XX37_9BACT</name>
<dbReference type="KEGG" id="uli:ETAA1_40570"/>
<sequence precursor="true">MSRVRVGVAGLFLASLAVVALVASRADAQDKQSFTLKLEKDKAFYQKTDTVVAQIIKVQGQDLTQKQQSTFFFKWTPEKIEGEKATLKQKVEGLFMSIDISGNPIIYDSAKKEPAGSASNPGLMDFFKGLEGTEFTVVLNTKSGAVEKVDGKEELAKKLGAGSAQMDSLLKKILTDDSLKQMADPTAGLLTDAGRAVGDKWDRKTTLNLGPVGSYEVKYDFTYKGKDEKLKHLDRIEVSPTITFKSPTESTEGLLFKIKSGTLETKALDPDQTPSVILFNSALGRIEKATISLKMEGELLVGIGGNDTKVALSQRQTTTVEQQNDPFPPGQGSPTPAKK</sequence>
<dbReference type="RefSeq" id="WP_145241514.1">
    <property type="nucleotide sequence ID" value="NZ_CP036273.1"/>
</dbReference>
<feature type="signal peptide" evidence="2">
    <location>
        <begin position="1"/>
        <end position="28"/>
    </location>
</feature>
<evidence type="ECO:0000313" key="4">
    <source>
        <dbReference type="Proteomes" id="UP000319576"/>
    </source>
</evidence>
<dbReference type="OrthoDB" id="270852at2"/>
<keyword evidence="4" id="KW-1185">Reference proteome</keyword>
<keyword evidence="2" id="KW-0732">Signal</keyword>
<dbReference type="EMBL" id="CP036273">
    <property type="protein sequence ID" value="QDU22082.1"/>
    <property type="molecule type" value="Genomic_DNA"/>
</dbReference>
<feature type="compositionally biased region" description="Polar residues" evidence="1">
    <location>
        <begin position="312"/>
        <end position="325"/>
    </location>
</feature>
<evidence type="ECO:0000313" key="3">
    <source>
        <dbReference type="EMBL" id="QDU22082.1"/>
    </source>
</evidence>
<dbReference type="InterPro" id="IPR046230">
    <property type="entry name" value="DUF6263"/>
</dbReference>
<feature type="region of interest" description="Disordered" evidence="1">
    <location>
        <begin position="312"/>
        <end position="339"/>
    </location>
</feature>
<dbReference type="AlphaFoldDB" id="A0A517XX37"/>
<evidence type="ECO:0000256" key="1">
    <source>
        <dbReference type="SAM" id="MobiDB-lite"/>
    </source>
</evidence>
<organism evidence="3 4">
    <name type="scientific">Urbifossiella limnaea</name>
    <dbReference type="NCBI Taxonomy" id="2528023"/>
    <lineage>
        <taxon>Bacteria</taxon>
        <taxon>Pseudomonadati</taxon>
        <taxon>Planctomycetota</taxon>
        <taxon>Planctomycetia</taxon>
        <taxon>Gemmatales</taxon>
        <taxon>Gemmataceae</taxon>
        <taxon>Urbifossiella</taxon>
    </lineage>
</organism>
<evidence type="ECO:0008006" key="5">
    <source>
        <dbReference type="Google" id="ProtNLM"/>
    </source>
</evidence>
<protein>
    <recommendedName>
        <fullName evidence="5">DUF945 family protein</fullName>
    </recommendedName>
</protein>
<dbReference type="Proteomes" id="UP000319576">
    <property type="component" value="Chromosome"/>
</dbReference>
<proteinExistence type="predicted"/>
<accession>A0A517XX37</accession>
<dbReference type="Pfam" id="PF19777">
    <property type="entry name" value="DUF6263"/>
    <property type="match status" value="1"/>
</dbReference>
<feature type="chain" id="PRO_5021770806" description="DUF945 family protein" evidence="2">
    <location>
        <begin position="29"/>
        <end position="339"/>
    </location>
</feature>
<evidence type="ECO:0000256" key="2">
    <source>
        <dbReference type="SAM" id="SignalP"/>
    </source>
</evidence>